<proteinExistence type="predicted"/>
<dbReference type="GO" id="GO:0007214">
    <property type="term" value="P:gamma-aminobutyric acid signaling pathway"/>
    <property type="evidence" value="ECO:0007669"/>
    <property type="project" value="TreeGrafter"/>
</dbReference>
<dbReference type="Gene3D" id="3.20.20.190">
    <property type="entry name" value="Phosphatidylinositol (PI) phosphodiesterase"/>
    <property type="match status" value="1"/>
</dbReference>
<dbReference type="InterPro" id="IPR001711">
    <property type="entry name" value="PLipase_C_Pinositol-sp_Y"/>
</dbReference>
<reference evidence="2" key="2">
    <citation type="journal article" date="2018" name="Environ. Sci. Technol.">
        <title>The Toxicogenome of Hyalella azteca: A Model for Sediment Ecotoxicology and Evolutionary Toxicology.</title>
        <authorList>
            <person name="Poynton H.C."/>
            <person name="Hasenbein S."/>
            <person name="Benoit J.B."/>
            <person name="Sepulveda M.S."/>
            <person name="Poelchau M.F."/>
            <person name="Hughes D.S.T."/>
            <person name="Murali S.C."/>
            <person name="Chen S."/>
            <person name="Glastad K.M."/>
            <person name="Goodisman M.A.D."/>
            <person name="Werren J.H."/>
            <person name="Vineis J.H."/>
            <person name="Bowen J.L."/>
            <person name="Friedrich M."/>
            <person name="Jones J."/>
            <person name="Robertson H.M."/>
            <person name="Feyereisen R."/>
            <person name="Mechler-Hickson A."/>
            <person name="Mathers N."/>
            <person name="Lee C.E."/>
            <person name="Colbourne J.K."/>
            <person name="Biales A."/>
            <person name="Johnston J.S."/>
            <person name="Wellborn G.A."/>
            <person name="Rosendale A.J."/>
            <person name="Cridge A.G."/>
            <person name="Munoz-Torres M.C."/>
            <person name="Bain P.A."/>
            <person name="Manny A.R."/>
            <person name="Major K.M."/>
            <person name="Lambert F.N."/>
            <person name="Vulpe C.D."/>
            <person name="Tuck P."/>
            <person name="Blalock B.J."/>
            <person name="Lin Y.Y."/>
            <person name="Smith M.E."/>
            <person name="Ochoa-Acuna H."/>
            <person name="Chen M.M."/>
            <person name="Childers C.P."/>
            <person name="Qu J."/>
            <person name="Dugan S."/>
            <person name="Lee S.L."/>
            <person name="Chao H."/>
            <person name="Dinh H."/>
            <person name="Han Y."/>
            <person name="Doddapaneni H."/>
            <person name="Worley K.C."/>
            <person name="Muzny D.M."/>
            <person name="Gibbs R.A."/>
            <person name="Richards S."/>
        </authorList>
    </citation>
    <scope>NUCLEOTIDE SEQUENCE</scope>
    <source>
        <strain evidence="2">HAZT.00-mixed</strain>
        <tissue evidence="2">Whole organism</tissue>
    </source>
</reference>
<dbReference type="InterPro" id="IPR017946">
    <property type="entry name" value="PLC-like_Pdiesterase_TIM-brl"/>
</dbReference>
<comment type="caution">
    <text evidence="2">The sequence shown here is derived from an EMBL/GenBank/DDBJ whole genome shotgun (WGS) entry which is preliminary data.</text>
</comment>
<dbReference type="PANTHER" id="PTHR10336:SF196">
    <property type="entry name" value="PHOSPHOINOSITIDE PHOSPHOLIPASE C"/>
    <property type="match status" value="1"/>
</dbReference>
<dbReference type="SUPFAM" id="SSF49562">
    <property type="entry name" value="C2 domain (Calcium/lipid-binding domain, CaLB)"/>
    <property type="match status" value="1"/>
</dbReference>
<reference evidence="2" key="3">
    <citation type="submission" date="2019-06" db="EMBL/GenBank/DDBJ databases">
        <authorList>
            <person name="Poynton C."/>
            <person name="Hasenbein S."/>
            <person name="Benoit J.B."/>
            <person name="Sepulveda M.S."/>
            <person name="Poelchau M.F."/>
            <person name="Murali S.C."/>
            <person name="Chen S."/>
            <person name="Glastad K.M."/>
            <person name="Werren J.H."/>
            <person name="Vineis J.H."/>
            <person name="Bowen J.L."/>
            <person name="Friedrich M."/>
            <person name="Jones J."/>
            <person name="Robertson H.M."/>
            <person name="Feyereisen R."/>
            <person name="Mechler-Hickson A."/>
            <person name="Mathers N."/>
            <person name="Lee C.E."/>
            <person name="Colbourne J.K."/>
            <person name="Biales A."/>
            <person name="Johnston J.S."/>
            <person name="Wellborn G.A."/>
            <person name="Rosendale A.J."/>
            <person name="Cridge A.G."/>
            <person name="Munoz-Torres M.C."/>
            <person name="Bain P.A."/>
            <person name="Manny A.R."/>
            <person name="Major K.M."/>
            <person name="Lambert F.N."/>
            <person name="Vulpe C.D."/>
            <person name="Tuck P."/>
            <person name="Blalock B.J."/>
            <person name="Lin Y.-Y."/>
            <person name="Smith M.E."/>
            <person name="Ochoa-Acuna H."/>
            <person name="Chen M.-J.M."/>
            <person name="Childers C.P."/>
            <person name="Qu J."/>
            <person name="Dugan S."/>
            <person name="Lee S.L."/>
            <person name="Chao H."/>
            <person name="Dinh H."/>
            <person name="Han Y."/>
            <person name="Doddapaneni H."/>
            <person name="Worley K.C."/>
            <person name="Muzny D.M."/>
            <person name="Gibbs R.A."/>
            <person name="Richards S."/>
        </authorList>
    </citation>
    <scope>NUCLEOTIDE SEQUENCE</scope>
    <source>
        <strain evidence="2">HAZT.00-mixed</strain>
        <tissue evidence="2">Whole organism</tissue>
    </source>
</reference>
<dbReference type="Gene3D" id="2.60.40.150">
    <property type="entry name" value="C2 domain"/>
    <property type="match status" value="1"/>
</dbReference>
<dbReference type="GO" id="GO:0032228">
    <property type="term" value="P:regulation of synaptic transmission, GABAergic"/>
    <property type="evidence" value="ECO:0007669"/>
    <property type="project" value="TreeGrafter"/>
</dbReference>
<dbReference type="EMBL" id="JQDR03013848">
    <property type="protein sequence ID" value="KAA0189067.1"/>
    <property type="molecule type" value="Genomic_DNA"/>
</dbReference>
<dbReference type="PANTHER" id="PTHR10336">
    <property type="entry name" value="PHOSPHOINOSITIDE-SPECIFIC PHOSPHOLIPASE C FAMILY PROTEIN"/>
    <property type="match status" value="1"/>
</dbReference>
<reference evidence="2" key="1">
    <citation type="submission" date="2014-08" db="EMBL/GenBank/DDBJ databases">
        <authorList>
            <person name="Murali S."/>
            <person name="Richards S."/>
            <person name="Bandaranaike D."/>
            <person name="Bellair M."/>
            <person name="Blankenburg K."/>
            <person name="Chao H."/>
            <person name="Dinh H."/>
            <person name="Doddapaneni H."/>
            <person name="Dugan-Rocha S."/>
            <person name="Elkadiri S."/>
            <person name="Gnanaolivu R."/>
            <person name="Hughes D."/>
            <person name="Lee S."/>
            <person name="Li M."/>
            <person name="Ming W."/>
            <person name="Munidasa M."/>
            <person name="Muniz J."/>
            <person name="Nguyen L."/>
            <person name="Osuji N."/>
            <person name="Pu L.-L."/>
            <person name="Puazo M."/>
            <person name="Skinner E."/>
            <person name="Qu C."/>
            <person name="Quiroz J."/>
            <person name="Raj R."/>
            <person name="Weissenberger G."/>
            <person name="Xin Y."/>
            <person name="Zou X."/>
            <person name="Han Y."/>
            <person name="Worley K."/>
            <person name="Muzny D."/>
            <person name="Gibbs R."/>
        </authorList>
    </citation>
    <scope>NUCLEOTIDE SEQUENCE</scope>
    <source>
        <strain evidence="2">HAZT.00-mixed</strain>
        <tissue evidence="2">Whole organism</tissue>
    </source>
</reference>
<dbReference type="InterPro" id="IPR001192">
    <property type="entry name" value="PI-PLC_fam"/>
</dbReference>
<dbReference type="GO" id="GO:0004435">
    <property type="term" value="F:phosphatidylinositol-4,5-bisphosphate phospholipase C activity"/>
    <property type="evidence" value="ECO:0007669"/>
    <property type="project" value="InterPro"/>
</dbReference>
<dbReference type="InterPro" id="IPR035892">
    <property type="entry name" value="C2_domain_sf"/>
</dbReference>
<protein>
    <recommendedName>
        <fullName evidence="1">PI-PLC Y-box domain-containing protein</fullName>
    </recommendedName>
</protein>
<dbReference type="Proteomes" id="UP000711488">
    <property type="component" value="Unassembled WGS sequence"/>
</dbReference>
<name>A0A6A0GUL4_HYAAZ</name>
<dbReference type="AlphaFoldDB" id="A0A6A0GUL4"/>
<dbReference type="PROSITE" id="PS50008">
    <property type="entry name" value="PIPLC_Y_DOMAIN"/>
    <property type="match status" value="1"/>
</dbReference>
<dbReference type="SUPFAM" id="SSF51695">
    <property type="entry name" value="PLC-like phosphodiesterases"/>
    <property type="match status" value="1"/>
</dbReference>
<dbReference type="GO" id="GO:0051209">
    <property type="term" value="P:release of sequestered calcium ion into cytosol"/>
    <property type="evidence" value="ECO:0007669"/>
    <property type="project" value="TreeGrafter"/>
</dbReference>
<evidence type="ECO:0000259" key="1">
    <source>
        <dbReference type="PROSITE" id="PS50008"/>
    </source>
</evidence>
<evidence type="ECO:0000313" key="2">
    <source>
        <dbReference type="EMBL" id="KAA0189067.1"/>
    </source>
</evidence>
<organism evidence="2">
    <name type="scientific">Hyalella azteca</name>
    <name type="common">Amphipod</name>
    <dbReference type="NCBI Taxonomy" id="294128"/>
    <lineage>
        <taxon>Eukaryota</taxon>
        <taxon>Metazoa</taxon>
        <taxon>Ecdysozoa</taxon>
        <taxon>Arthropoda</taxon>
        <taxon>Crustacea</taxon>
        <taxon>Multicrustacea</taxon>
        <taxon>Malacostraca</taxon>
        <taxon>Eumalacostraca</taxon>
        <taxon>Peracarida</taxon>
        <taxon>Amphipoda</taxon>
        <taxon>Senticaudata</taxon>
        <taxon>Talitrida</taxon>
        <taxon>Talitroidea</taxon>
        <taxon>Hyalellidae</taxon>
        <taxon>Hyalella</taxon>
    </lineage>
</organism>
<feature type="domain" description="PI-PLC Y-box" evidence="1">
    <location>
        <begin position="2"/>
        <end position="25"/>
    </location>
</feature>
<accession>A0A6A0GUL4</accession>
<dbReference type="GO" id="GO:0046488">
    <property type="term" value="P:phosphatidylinositol metabolic process"/>
    <property type="evidence" value="ECO:0007669"/>
    <property type="project" value="TreeGrafter"/>
</dbReference>
<dbReference type="GO" id="GO:0048015">
    <property type="term" value="P:phosphatidylinositol-mediated signaling"/>
    <property type="evidence" value="ECO:0007669"/>
    <property type="project" value="TreeGrafter"/>
</dbReference>
<gene>
    <name evidence="2" type="ORF">HAZT_HAZT008672</name>
</gene>
<sequence>MMDVYEGKFRANGGCGYVLKPAVMRDHISVFSVATKDPIPGVIPQLLKIKIISAQSLPKPRGSTASKASFVDPYVVIQVFGIPADCKGNPSVRDTRRL</sequence>